<dbReference type="FunCoup" id="A0A7R8UQQ7">
    <property type="interactions" value="14"/>
</dbReference>
<dbReference type="EMBL" id="LR899011">
    <property type="protein sequence ID" value="CAD7085274.1"/>
    <property type="molecule type" value="Genomic_DNA"/>
</dbReference>
<keyword evidence="4" id="KW-1185">Reference proteome</keyword>
<feature type="transmembrane region" description="Helical" evidence="1">
    <location>
        <begin position="167"/>
        <end position="187"/>
    </location>
</feature>
<organism evidence="3 4">
    <name type="scientific">Hermetia illucens</name>
    <name type="common">Black soldier fly</name>
    <dbReference type="NCBI Taxonomy" id="343691"/>
    <lineage>
        <taxon>Eukaryota</taxon>
        <taxon>Metazoa</taxon>
        <taxon>Ecdysozoa</taxon>
        <taxon>Arthropoda</taxon>
        <taxon>Hexapoda</taxon>
        <taxon>Insecta</taxon>
        <taxon>Pterygota</taxon>
        <taxon>Neoptera</taxon>
        <taxon>Endopterygota</taxon>
        <taxon>Diptera</taxon>
        <taxon>Brachycera</taxon>
        <taxon>Stratiomyomorpha</taxon>
        <taxon>Stratiomyidae</taxon>
        <taxon>Hermetiinae</taxon>
        <taxon>Hermetia</taxon>
    </lineage>
</organism>
<dbReference type="PANTHER" id="PTHR21879">
    <property type="entry name" value="FI03362P-RELATED-RELATED"/>
    <property type="match status" value="1"/>
</dbReference>
<name>A0A7R8UQQ7_HERIL</name>
<evidence type="ECO:0000313" key="4">
    <source>
        <dbReference type="Proteomes" id="UP000594454"/>
    </source>
</evidence>
<dbReference type="Proteomes" id="UP000594454">
    <property type="component" value="Chromosome 3"/>
</dbReference>
<dbReference type="PANTHER" id="PTHR21879:SF21">
    <property type="entry name" value="OSIRIS 4, ISOFORM B"/>
    <property type="match status" value="1"/>
</dbReference>
<evidence type="ECO:0000256" key="1">
    <source>
        <dbReference type="SAM" id="Phobius"/>
    </source>
</evidence>
<dbReference type="AlphaFoldDB" id="A0A7R8UQQ7"/>
<keyword evidence="1" id="KW-1133">Transmembrane helix</keyword>
<dbReference type="Pfam" id="PF07898">
    <property type="entry name" value="DUF1676"/>
    <property type="match status" value="1"/>
</dbReference>
<protein>
    <submittedName>
        <fullName evidence="3">Uncharacterized protein</fullName>
    </submittedName>
</protein>
<gene>
    <name evidence="3" type="ORF">HERILL_LOCUS8125</name>
</gene>
<keyword evidence="1" id="KW-0472">Membrane</keyword>
<reference evidence="3 4" key="1">
    <citation type="submission" date="2020-11" db="EMBL/GenBank/DDBJ databases">
        <authorList>
            <person name="Wallbank WR R."/>
            <person name="Pardo Diaz C."/>
            <person name="Kozak K."/>
            <person name="Martin S."/>
            <person name="Jiggins C."/>
            <person name="Moest M."/>
            <person name="Warren A I."/>
            <person name="Generalovic N T."/>
            <person name="Byers J.R.P. K."/>
            <person name="Montejo-Kovacevich G."/>
            <person name="Yen C E."/>
        </authorList>
    </citation>
    <scope>NUCLEOTIDE SEQUENCE [LARGE SCALE GENOMIC DNA]</scope>
</reference>
<evidence type="ECO:0000256" key="2">
    <source>
        <dbReference type="SAM" id="SignalP"/>
    </source>
</evidence>
<dbReference type="OrthoDB" id="8194504at2759"/>
<dbReference type="InterPro" id="IPR012464">
    <property type="entry name" value="DUF1676"/>
</dbReference>
<feature type="transmembrane region" description="Helical" evidence="1">
    <location>
        <begin position="141"/>
        <end position="161"/>
    </location>
</feature>
<feature type="signal peptide" evidence="2">
    <location>
        <begin position="1"/>
        <end position="21"/>
    </location>
</feature>
<dbReference type="InParanoid" id="A0A7R8UQQ7"/>
<sequence>MCFDMKLILIAILTFTAVGSAQFRKDSEDSILNGLSWECANNASCVNGIALSVISRFDRREPIDFGLFSINPAQHSPVQGRSNKFLEFLSGNAIRIPMGPMVFSVQQSEQDSDYLEVALLKSVAEQGRGRKRVSHKEKKQLQLMIPMFLAANAVGWTLFAVKAVGVLTVKALLMSKLALLVATGIIVKRLMEKASEKMMLPPYLDHHPEHHPYLMPYNMEYALPSHPIAAADVAHVSHDDLYSIHVANPHEMTSSAIGQMVAESSLSHAIEHPNGTSPQVALAGGAYKVKRDDTEWAVVA</sequence>
<proteinExistence type="predicted"/>
<accession>A0A7R8UQQ7</accession>
<evidence type="ECO:0000313" key="3">
    <source>
        <dbReference type="EMBL" id="CAD7085274.1"/>
    </source>
</evidence>
<keyword evidence="2" id="KW-0732">Signal</keyword>
<feature type="chain" id="PRO_5030717216" evidence="2">
    <location>
        <begin position="22"/>
        <end position="300"/>
    </location>
</feature>
<keyword evidence="1" id="KW-0812">Transmembrane</keyword>
<dbReference type="GO" id="GO:0016020">
    <property type="term" value="C:membrane"/>
    <property type="evidence" value="ECO:0007669"/>
    <property type="project" value="TreeGrafter"/>
</dbReference>